<dbReference type="Gene3D" id="3.40.250.10">
    <property type="entry name" value="Rhodanese-like domain"/>
    <property type="match status" value="1"/>
</dbReference>
<dbReference type="NCBIfam" id="NF008750">
    <property type="entry name" value="PRK11784.1-2"/>
    <property type="match status" value="1"/>
</dbReference>
<evidence type="ECO:0000313" key="3">
    <source>
        <dbReference type="EMBL" id="ASC72822.1"/>
    </source>
</evidence>
<dbReference type="InterPro" id="IPR016130">
    <property type="entry name" value="Tyr_Pase_AS"/>
</dbReference>
<dbReference type="Proteomes" id="UP000191901">
    <property type="component" value="Chromosome"/>
</dbReference>
<dbReference type="NCBIfam" id="TIGR03167">
    <property type="entry name" value="tRNA_sel_U_synt"/>
    <property type="match status" value="1"/>
</dbReference>
<dbReference type="GO" id="GO:0043828">
    <property type="term" value="F:tRNA 2-selenouridine synthase activity"/>
    <property type="evidence" value="ECO:0007669"/>
    <property type="project" value="InterPro"/>
</dbReference>
<dbReference type="GO" id="GO:0002098">
    <property type="term" value="P:tRNA wobble uridine modification"/>
    <property type="evidence" value="ECO:0007669"/>
    <property type="project" value="InterPro"/>
</dbReference>
<name>A0A1Z3HRE6_9CYAN</name>
<dbReference type="AlphaFoldDB" id="A0A1Z3HRE6"/>
<dbReference type="InterPro" id="IPR001763">
    <property type="entry name" value="Rhodanese-like_dom"/>
</dbReference>
<dbReference type="KEGG" id="hhg:XM38_037810"/>
<dbReference type="STRING" id="1641165.XM38_06640"/>
<dbReference type="PROSITE" id="PS50206">
    <property type="entry name" value="RHODANESE_3"/>
    <property type="match status" value="1"/>
</dbReference>
<protein>
    <submittedName>
        <fullName evidence="3">tRNA 2-selenouridine synthase</fullName>
        <ecNumber evidence="3">2.9.1.-</ecNumber>
    </submittedName>
</protein>
<dbReference type="PROSITE" id="PS00383">
    <property type="entry name" value="TYR_PHOSPHATASE_1"/>
    <property type="match status" value="1"/>
</dbReference>
<reference evidence="3 4" key="1">
    <citation type="journal article" date="2016" name="Biochim. Biophys. Acta">
        <title>Characterization of red-shifted phycobilisomes isolated from the chlorophyll f-containing cyanobacterium Halomicronema hongdechloris.</title>
        <authorList>
            <person name="Li Y."/>
            <person name="Lin Y."/>
            <person name="Garvey C.J."/>
            <person name="Birch D."/>
            <person name="Corkery R.W."/>
            <person name="Loughlin P.C."/>
            <person name="Scheer H."/>
            <person name="Willows R.D."/>
            <person name="Chen M."/>
        </authorList>
    </citation>
    <scope>NUCLEOTIDE SEQUENCE [LARGE SCALE GENOMIC DNA]</scope>
    <source>
        <strain evidence="3 4">C2206</strain>
    </source>
</reference>
<dbReference type="EMBL" id="CP021983">
    <property type="protein sequence ID" value="ASC72822.1"/>
    <property type="molecule type" value="Genomic_DNA"/>
</dbReference>
<dbReference type="Pfam" id="PF26341">
    <property type="entry name" value="AAA_SelU"/>
    <property type="match status" value="1"/>
</dbReference>
<keyword evidence="3" id="KW-0808">Transferase</keyword>
<keyword evidence="4" id="KW-1185">Reference proteome</keyword>
<dbReference type="InterPro" id="IPR001307">
    <property type="entry name" value="Thiosulphate_STrfase_CS"/>
</dbReference>
<dbReference type="InterPro" id="IPR036873">
    <property type="entry name" value="Rhodanese-like_dom_sf"/>
</dbReference>
<dbReference type="GO" id="GO:0004792">
    <property type="term" value="F:thiosulfate-cyanide sulfurtransferase activity"/>
    <property type="evidence" value="ECO:0007669"/>
    <property type="project" value="InterPro"/>
</dbReference>
<dbReference type="PANTHER" id="PTHR30401:SF0">
    <property type="entry name" value="TRNA 2-SELENOURIDINE SYNTHASE"/>
    <property type="match status" value="1"/>
</dbReference>
<proteinExistence type="predicted"/>
<dbReference type="EC" id="2.9.1.-" evidence="3"/>
<dbReference type="SUPFAM" id="SSF52821">
    <property type="entry name" value="Rhodanese/Cell cycle control phosphatase"/>
    <property type="match status" value="1"/>
</dbReference>
<dbReference type="PROSITE" id="PS00380">
    <property type="entry name" value="RHODANESE_1"/>
    <property type="match status" value="1"/>
</dbReference>
<evidence type="ECO:0000259" key="2">
    <source>
        <dbReference type="PROSITE" id="PS50206"/>
    </source>
</evidence>
<evidence type="ECO:0000313" key="4">
    <source>
        <dbReference type="Proteomes" id="UP000191901"/>
    </source>
</evidence>
<accession>A0A1Z3HRE6</accession>
<dbReference type="PANTHER" id="PTHR30401">
    <property type="entry name" value="TRNA 2-SELENOURIDINE SYNTHASE"/>
    <property type="match status" value="1"/>
</dbReference>
<dbReference type="SMART" id="SM00450">
    <property type="entry name" value="RHOD"/>
    <property type="match status" value="1"/>
</dbReference>
<organism evidence="3 4">
    <name type="scientific">Halomicronema hongdechloris C2206</name>
    <dbReference type="NCBI Taxonomy" id="1641165"/>
    <lineage>
        <taxon>Bacteria</taxon>
        <taxon>Bacillati</taxon>
        <taxon>Cyanobacteriota</taxon>
        <taxon>Cyanophyceae</taxon>
        <taxon>Nodosilineales</taxon>
        <taxon>Nodosilineaceae</taxon>
        <taxon>Halomicronema</taxon>
    </lineage>
</organism>
<sequence>MPSRQASPTTSLRASLPIHLPEPLIMSKALAIDAFLAAPGPILDVRSPGEYGHGHIPGAIEFSLFSDEERAQVGICYKQQGRSAAVELGFAIAGPKFADFIARARILAPDQQLRLHCWRGGMRSGGMAWVLEMAGFQVITLEGGYKAFRRWVRRVLAQPRQLLVLGGMTGTAKTDTLLALAAQGAQVVDLEGLAHHRGSSYGGLGMPPQPSTEHFENLIAWQWATLSPHHPVWIEAESRRIGTCRVPDQLFRQMQAAPLLEVRRSLPERLNSLVRLYGDADPQALIAATERIRKRLGGQRTQDAIKLIRQGALKEAFAILLTYYDRAYQYDLDRRQQTITPLDVVGLSPAEVAHRLRQRAKGLPGHGLAATTLVP</sequence>
<dbReference type="InterPro" id="IPR058840">
    <property type="entry name" value="AAA_SelU"/>
</dbReference>
<evidence type="ECO:0000256" key="1">
    <source>
        <dbReference type="ARBA" id="ARBA00023266"/>
    </source>
</evidence>
<gene>
    <name evidence="3" type="primary">selU</name>
    <name evidence="3" type="ORF">XM38_037810</name>
</gene>
<dbReference type="InterPro" id="IPR017582">
    <property type="entry name" value="SelU"/>
</dbReference>
<feature type="domain" description="Rhodanese" evidence="2">
    <location>
        <begin position="36"/>
        <end position="157"/>
    </location>
</feature>
<dbReference type="Pfam" id="PF00581">
    <property type="entry name" value="Rhodanese"/>
    <property type="match status" value="1"/>
</dbReference>
<keyword evidence="1" id="KW-0711">Selenium</keyword>